<evidence type="ECO:0000256" key="1">
    <source>
        <dbReference type="SAM" id="MobiDB-lite"/>
    </source>
</evidence>
<organism evidence="4 5">
    <name type="scientific">Halovivax cerinus</name>
    <dbReference type="NCBI Taxonomy" id="1487865"/>
    <lineage>
        <taxon>Archaea</taxon>
        <taxon>Methanobacteriati</taxon>
        <taxon>Methanobacteriota</taxon>
        <taxon>Stenosarchaea group</taxon>
        <taxon>Halobacteria</taxon>
        <taxon>Halobacteriales</taxon>
        <taxon>Natrialbaceae</taxon>
        <taxon>Halovivax</taxon>
    </lineage>
</organism>
<reference evidence="4 5" key="1">
    <citation type="journal article" date="2019" name="Int. J. Syst. Evol. Microbiol.">
        <title>The Global Catalogue of Microorganisms (GCM) 10K type strain sequencing project: providing services to taxonomists for standard genome sequencing and annotation.</title>
        <authorList>
            <consortium name="The Broad Institute Genomics Platform"/>
            <consortium name="The Broad Institute Genome Sequencing Center for Infectious Disease"/>
            <person name="Wu L."/>
            <person name="Ma J."/>
        </authorList>
    </citation>
    <scope>NUCLEOTIDE SEQUENCE [LARGE SCALE GENOMIC DNA]</scope>
    <source>
        <strain evidence="4 5">IBRC-M 10256</strain>
    </source>
</reference>
<dbReference type="RefSeq" id="WP_256530842.1">
    <property type="nucleotide sequence ID" value="NZ_CP101824.1"/>
</dbReference>
<dbReference type="GeneID" id="73903546"/>
<keyword evidence="2" id="KW-1133">Transmembrane helix</keyword>
<proteinExistence type="predicted"/>
<dbReference type="Pfam" id="PF00188">
    <property type="entry name" value="CAP"/>
    <property type="match status" value="1"/>
</dbReference>
<dbReference type="CDD" id="cd05379">
    <property type="entry name" value="CAP_bacterial"/>
    <property type="match status" value="1"/>
</dbReference>
<dbReference type="Proteomes" id="UP001595846">
    <property type="component" value="Unassembled WGS sequence"/>
</dbReference>
<dbReference type="AlphaFoldDB" id="A0ABD5NMN7"/>
<keyword evidence="2" id="KW-0472">Membrane</keyword>
<dbReference type="InterPro" id="IPR035940">
    <property type="entry name" value="CAP_sf"/>
</dbReference>
<feature type="region of interest" description="Disordered" evidence="1">
    <location>
        <begin position="1"/>
        <end position="26"/>
    </location>
</feature>
<dbReference type="InterPro" id="IPR014044">
    <property type="entry name" value="CAP_dom"/>
</dbReference>
<gene>
    <name evidence="4" type="ORF">ACFOUR_07220</name>
</gene>
<sequence>MNTRSPPAGESDDGAGDETATGGPRTERGLVGVVRYFVAVCILATLVLATVTVVPQVFDEVVYQASSIETDTPPAAGAHNPSLQHPDNPGNSSYEGVATVRSEHVEDYVHFTVNDIRAERGLDPLVWDGTIASVARAHSEDMADRAYFAHTNPDGQSPMDRYETTANYCHIYGENIAQNWADRRVQGSDGETRQYRTAEELAEGLVDQWMHSEPHREAILTEDWDRGGVGVYITEEGKVFATHNFCTER</sequence>
<feature type="transmembrane region" description="Helical" evidence="2">
    <location>
        <begin position="33"/>
        <end position="58"/>
    </location>
</feature>
<evidence type="ECO:0000256" key="2">
    <source>
        <dbReference type="SAM" id="Phobius"/>
    </source>
</evidence>
<dbReference type="PANTHER" id="PTHR31157">
    <property type="entry name" value="SCP DOMAIN-CONTAINING PROTEIN"/>
    <property type="match status" value="1"/>
</dbReference>
<accession>A0ABD5NMN7</accession>
<keyword evidence="2" id="KW-0812">Transmembrane</keyword>
<comment type="caution">
    <text evidence="4">The sequence shown here is derived from an EMBL/GenBank/DDBJ whole genome shotgun (WGS) entry which is preliminary data.</text>
</comment>
<dbReference type="EMBL" id="JBHSAQ010000002">
    <property type="protein sequence ID" value="MFC3958161.1"/>
    <property type="molecule type" value="Genomic_DNA"/>
</dbReference>
<evidence type="ECO:0000313" key="4">
    <source>
        <dbReference type="EMBL" id="MFC3958161.1"/>
    </source>
</evidence>
<name>A0ABD5NMN7_9EURY</name>
<protein>
    <submittedName>
        <fullName evidence="4">CAP domain-containing protein</fullName>
    </submittedName>
</protein>
<feature type="compositionally biased region" description="Polar residues" evidence="1">
    <location>
        <begin position="81"/>
        <end position="94"/>
    </location>
</feature>
<keyword evidence="5" id="KW-1185">Reference proteome</keyword>
<feature type="region of interest" description="Disordered" evidence="1">
    <location>
        <begin position="72"/>
        <end position="95"/>
    </location>
</feature>
<feature type="domain" description="SCP" evidence="3">
    <location>
        <begin position="113"/>
        <end position="242"/>
    </location>
</feature>
<dbReference type="PANTHER" id="PTHR31157:SF1">
    <property type="entry name" value="SCP DOMAIN-CONTAINING PROTEIN"/>
    <property type="match status" value="1"/>
</dbReference>
<evidence type="ECO:0000259" key="3">
    <source>
        <dbReference type="Pfam" id="PF00188"/>
    </source>
</evidence>
<evidence type="ECO:0000313" key="5">
    <source>
        <dbReference type="Proteomes" id="UP001595846"/>
    </source>
</evidence>
<dbReference type="SUPFAM" id="SSF55797">
    <property type="entry name" value="PR-1-like"/>
    <property type="match status" value="1"/>
</dbReference>
<dbReference type="Gene3D" id="3.40.33.10">
    <property type="entry name" value="CAP"/>
    <property type="match status" value="1"/>
</dbReference>